<dbReference type="Gene3D" id="1.10.287.1080">
    <property type="entry name" value="MazG-like"/>
    <property type="match status" value="1"/>
</dbReference>
<comment type="pathway">
    <text evidence="5 15">Amino-acid biosynthesis; L-histidine biosynthesis; L-histidine from 5-phospho-alpha-D-ribose 1-diphosphate: step 2/9.</text>
</comment>
<dbReference type="UniPathway" id="UPA00031">
    <property type="reaction ID" value="UER00007"/>
</dbReference>
<dbReference type="HAMAP" id="MF_01020">
    <property type="entry name" value="HisE"/>
    <property type="match status" value="1"/>
</dbReference>
<evidence type="ECO:0000256" key="7">
    <source>
        <dbReference type="ARBA" id="ARBA00008299"/>
    </source>
</evidence>
<dbReference type="NCBIfam" id="NF001611">
    <property type="entry name" value="PRK00400.1-3"/>
    <property type="match status" value="1"/>
</dbReference>
<reference evidence="17 18" key="2">
    <citation type="submission" date="2016-08" db="EMBL/GenBank/DDBJ databases">
        <title>Orenia metallireducens sp. nov. strain Z6, a Novel Metal-reducing Firmicute from the Deep Subsurface.</title>
        <authorList>
            <person name="Maxim B.I."/>
            <person name="Kenneth K."/>
            <person name="Flynn T.M."/>
            <person name="Oloughlin E.J."/>
            <person name="Locke R.A."/>
            <person name="Weber J.R."/>
            <person name="Egan S.M."/>
            <person name="Mackie R.I."/>
            <person name="Cann I.K."/>
        </authorList>
    </citation>
    <scope>NUCLEOTIDE SEQUENCE [LARGE SCALE GENOMIC DNA]</scope>
    <source>
        <strain evidence="17 18">Z6</strain>
    </source>
</reference>
<comment type="catalytic activity">
    <reaction evidence="2 15">
        <text>1-(5-phospho-beta-D-ribosyl)-ATP + H2O = 1-(5-phospho-beta-D-ribosyl)-5'-AMP + diphosphate + H(+)</text>
        <dbReference type="Rhea" id="RHEA:22828"/>
        <dbReference type="ChEBI" id="CHEBI:15377"/>
        <dbReference type="ChEBI" id="CHEBI:15378"/>
        <dbReference type="ChEBI" id="CHEBI:33019"/>
        <dbReference type="ChEBI" id="CHEBI:59457"/>
        <dbReference type="ChEBI" id="CHEBI:73183"/>
        <dbReference type="EC" id="3.6.1.31"/>
    </reaction>
</comment>
<keyword evidence="14 15" id="KW-0511">Multifunctional enzyme</keyword>
<dbReference type="EC" id="3.6.1.31" evidence="15"/>
<dbReference type="EMBL" id="LWDV01000009">
    <property type="protein sequence ID" value="OCL26177.1"/>
    <property type="molecule type" value="Genomic_DNA"/>
</dbReference>
<protein>
    <recommendedName>
        <fullName evidence="15">Histidine biosynthesis bifunctional protein HisIE</fullName>
    </recommendedName>
    <domain>
        <recommendedName>
            <fullName evidence="15">Phosphoribosyl-AMP cyclohydrolase</fullName>
            <shortName evidence="15">PRA-CH</shortName>
            <ecNumber evidence="15">3.5.4.19</ecNumber>
        </recommendedName>
    </domain>
    <domain>
        <recommendedName>
            <fullName evidence="15">Phosphoribosyl-ATP pyrophosphatase</fullName>
            <shortName evidence="15">PRA-PH</shortName>
            <ecNumber evidence="15">3.6.1.31</ecNumber>
        </recommendedName>
    </domain>
</protein>
<dbReference type="AlphaFoldDB" id="A0A1C0A7G1"/>
<keyword evidence="9 15" id="KW-0028">Amino-acid biosynthesis</keyword>
<evidence type="ECO:0000259" key="16">
    <source>
        <dbReference type="Pfam" id="PF01502"/>
    </source>
</evidence>
<keyword evidence="10 15" id="KW-0547">Nucleotide-binding</keyword>
<dbReference type="RefSeq" id="WP_068717734.1">
    <property type="nucleotide sequence ID" value="NZ_LWDV01000009.1"/>
</dbReference>
<dbReference type="Pfam" id="PF01503">
    <property type="entry name" value="PRA-PH"/>
    <property type="match status" value="1"/>
</dbReference>
<evidence type="ECO:0000256" key="4">
    <source>
        <dbReference type="ARBA" id="ARBA00005169"/>
    </source>
</evidence>
<evidence type="ECO:0000256" key="2">
    <source>
        <dbReference type="ARBA" id="ARBA00001460"/>
    </source>
</evidence>
<keyword evidence="13 15" id="KW-0368">Histidine biosynthesis</keyword>
<feature type="region of interest" description="Phosphoribosyl-AMP cyclohydrolase" evidence="15">
    <location>
        <begin position="1"/>
        <end position="128"/>
    </location>
</feature>
<dbReference type="OrthoDB" id="9795769at2"/>
<dbReference type="Pfam" id="PF01502">
    <property type="entry name" value="PRA-CH"/>
    <property type="match status" value="1"/>
</dbReference>
<accession>A0A1C0A7G1</accession>
<dbReference type="GO" id="GO:0004636">
    <property type="term" value="F:phosphoribosyl-ATP diphosphatase activity"/>
    <property type="evidence" value="ECO:0007669"/>
    <property type="project" value="UniProtKB-UniRule"/>
</dbReference>
<dbReference type="PANTHER" id="PTHR42945">
    <property type="entry name" value="HISTIDINE BIOSYNTHESIS BIFUNCTIONAL PROTEIN"/>
    <property type="match status" value="1"/>
</dbReference>
<dbReference type="NCBIfam" id="NF000768">
    <property type="entry name" value="PRK00051.1"/>
    <property type="match status" value="1"/>
</dbReference>
<evidence type="ECO:0000256" key="14">
    <source>
        <dbReference type="ARBA" id="ARBA00023268"/>
    </source>
</evidence>
<dbReference type="NCBIfam" id="TIGR03188">
    <property type="entry name" value="histidine_hisI"/>
    <property type="match status" value="1"/>
</dbReference>
<name>A0A1C0A7G1_9FIRM</name>
<evidence type="ECO:0000256" key="13">
    <source>
        <dbReference type="ARBA" id="ARBA00023102"/>
    </source>
</evidence>
<evidence type="ECO:0000313" key="18">
    <source>
        <dbReference type="Proteomes" id="UP000093514"/>
    </source>
</evidence>
<feature type="region of interest" description="Phosphoribosyl-ATP pyrophosphohydrolase" evidence="15">
    <location>
        <begin position="129"/>
        <end position="216"/>
    </location>
</feature>
<dbReference type="GO" id="GO:0005737">
    <property type="term" value="C:cytoplasm"/>
    <property type="evidence" value="ECO:0007669"/>
    <property type="project" value="UniProtKB-SubCell"/>
</dbReference>
<dbReference type="CDD" id="cd11534">
    <property type="entry name" value="NTP-PPase_HisIE_like"/>
    <property type="match status" value="1"/>
</dbReference>
<dbReference type="FunFam" id="1.10.287.1080:FF:000002">
    <property type="entry name" value="Histidine biosynthesis bifunctional protein HisIE"/>
    <property type="match status" value="1"/>
</dbReference>
<sequence length="216" mass="24977">MSIKNLKFDEKGLIPAIIQDAATKEVLMMAYMNEESLKNTIRTGRTCFWSRSRQELWWKGETSGHIQEVVEIDYDCDGDTLLLKVNQTGGACHTGHKSCFYRGIKREKDVEKVFDPKEVYKKSLDADILDELYEVIKDRKENPEEGSYTSSLYKKGENAFLKKIGEEATEVVMAAKENDQGEIIYEVADLLYHLMVMMVYYGVDLKEIYQELEGRR</sequence>
<evidence type="ECO:0000256" key="9">
    <source>
        <dbReference type="ARBA" id="ARBA00022605"/>
    </source>
</evidence>
<dbReference type="HAMAP" id="MF_01021">
    <property type="entry name" value="HisI"/>
    <property type="match status" value="1"/>
</dbReference>
<reference evidence="18" key="1">
    <citation type="submission" date="2016-07" db="EMBL/GenBank/DDBJ databases">
        <authorList>
            <person name="Florea S."/>
            <person name="Webb J.S."/>
            <person name="Jaromczyk J."/>
            <person name="Schardl C.L."/>
        </authorList>
    </citation>
    <scope>NUCLEOTIDE SEQUENCE [LARGE SCALE GENOMIC DNA]</scope>
    <source>
        <strain evidence="18">Z6</strain>
    </source>
</reference>
<organism evidence="17 18">
    <name type="scientific">Orenia metallireducens</name>
    <dbReference type="NCBI Taxonomy" id="1413210"/>
    <lineage>
        <taxon>Bacteria</taxon>
        <taxon>Bacillati</taxon>
        <taxon>Bacillota</taxon>
        <taxon>Clostridia</taxon>
        <taxon>Halanaerobiales</taxon>
        <taxon>Halobacteroidaceae</taxon>
        <taxon>Orenia</taxon>
    </lineage>
</organism>
<dbReference type="SUPFAM" id="SSF101386">
    <property type="entry name" value="all-alpha NTP pyrophosphatases"/>
    <property type="match status" value="1"/>
</dbReference>
<feature type="domain" description="Phosphoribosyl-AMP cyclohydrolase" evidence="16">
    <location>
        <begin position="28"/>
        <end position="101"/>
    </location>
</feature>
<comment type="subcellular location">
    <subcellularLocation>
        <location evidence="3 15">Cytoplasm</location>
    </subcellularLocation>
</comment>
<comment type="pathway">
    <text evidence="4 15">Amino-acid biosynthesis; L-histidine biosynthesis; L-histidine from 5-phospho-alpha-D-ribose 1-diphosphate: step 3/9.</text>
</comment>
<keyword evidence="11 15" id="KW-0378">Hydrolase</keyword>
<evidence type="ECO:0000256" key="8">
    <source>
        <dbReference type="ARBA" id="ARBA00022490"/>
    </source>
</evidence>
<evidence type="ECO:0000256" key="10">
    <source>
        <dbReference type="ARBA" id="ARBA00022741"/>
    </source>
</evidence>
<dbReference type="SUPFAM" id="SSF141734">
    <property type="entry name" value="HisI-like"/>
    <property type="match status" value="1"/>
</dbReference>
<comment type="catalytic activity">
    <reaction evidence="1 15">
        <text>1-(5-phospho-beta-D-ribosyl)-5'-AMP + H2O = 1-(5-phospho-beta-D-ribosyl)-5-[(5-phospho-beta-D-ribosylamino)methylideneamino]imidazole-4-carboxamide</text>
        <dbReference type="Rhea" id="RHEA:20049"/>
        <dbReference type="ChEBI" id="CHEBI:15377"/>
        <dbReference type="ChEBI" id="CHEBI:58435"/>
        <dbReference type="ChEBI" id="CHEBI:59457"/>
        <dbReference type="EC" id="3.5.4.19"/>
    </reaction>
</comment>
<evidence type="ECO:0000256" key="3">
    <source>
        <dbReference type="ARBA" id="ARBA00004496"/>
    </source>
</evidence>
<evidence type="ECO:0000256" key="15">
    <source>
        <dbReference type="HAMAP-Rule" id="MF_01019"/>
    </source>
</evidence>
<keyword evidence="18" id="KW-1185">Reference proteome</keyword>
<dbReference type="InterPro" id="IPR002496">
    <property type="entry name" value="PRib_AMP_CycHydrolase_dom"/>
</dbReference>
<dbReference type="InterPro" id="IPR023019">
    <property type="entry name" value="His_synth_HisIE"/>
</dbReference>
<dbReference type="EC" id="3.5.4.19" evidence="15"/>
<evidence type="ECO:0000256" key="11">
    <source>
        <dbReference type="ARBA" id="ARBA00022801"/>
    </source>
</evidence>
<comment type="similarity">
    <text evidence="6 15">In the C-terminal section; belongs to the PRA-PH family.</text>
</comment>
<evidence type="ECO:0000256" key="6">
    <source>
        <dbReference type="ARBA" id="ARBA00007731"/>
    </source>
</evidence>
<dbReference type="PANTHER" id="PTHR42945:SF1">
    <property type="entry name" value="HISTIDINE BIOSYNTHESIS BIFUNCTIONAL PROTEIN HIS7"/>
    <property type="match status" value="1"/>
</dbReference>
<keyword evidence="8 15" id="KW-0963">Cytoplasm</keyword>
<dbReference type="Gene3D" id="3.10.20.810">
    <property type="entry name" value="Phosphoribosyl-AMP cyclohydrolase"/>
    <property type="match status" value="1"/>
</dbReference>
<dbReference type="InterPro" id="IPR038019">
    <property type="entry name" value="PRib_AMP_CycHydrolase_sf"/>
</dbReference>
<evidence type="ECO:0000313" key="17">
    <source>
        <dbReference type="EMBL" id="OCL26177.1"/>
    </source>
</evidence>
<dbReference type="Proteomes" id="UP000093514">
    <property type="component" value="Unassembled WGS sequence"/>
</dbReference>
<evidence type="ECO:0000256" key="12">
    <source>
        <dbReference type="ARBA" id="ARBA00022840"/>
    </source>
</evidence>
<dbReference type="FunFam" id="3.10.20.810:FF:000001">
    <property type="entry name" value="Histidine biosynthesis bifunctional protein HisIE"/>
    <property type="match status" value="1"/>
</dbReference>
<dbReference type="GO" id="GO:0005524">
    <property type="term" value="F:ATP binding"/>
    <property type="evidence" value="ECO:0007669"/>
    <property type="project" value="UniProtKB-KW"/>
</dbReference>
<evidence type="ECO:0000256" key="5">
    <source>
        <dbReference type="ARBA" id="ARBA00005204"/>
    </source>
</evidence>
<evidence type="ECO:0000256" key="1">
    <source>
        <dbReference type="ARBA" id="ARBA00000024"/>
    </source>
</evidence>
<dbReference type="GO" id="GO:0000105">
    <property type="term" value="P:L-histidine biosynthetic process"/>
    <property type="evidence" value="ECO:0007669"/>
    <property type="project" value="UniProtKB-UniRule"/>
</dbReference>
<comment type="similarity">
    <text evidence="7 15">In the N-terminal section; belongs to the PRA-CH family.</text>
</comment>
<dbReference type="HAMAP" id="MF_01019">
    <property type="entry name" value="HisIE"/>
    <property type="match status" value="1"/>
</dbReference>
<dbReference type="InterPro" id="IPR021130">
    <property type="entry name" value="PRib-ATP_PPHydrolase-like"/>
</dbReference>
<dbReference type="InterPro" id="IPR008179">
    <property type="entry name" value="HisE"/>
</dbReference>
<proteinExistence type="inferred from homology"/>
<dbReference type="GO" id="GO:0004635">
    <property type="term" value="F:phosphoribosyl-AMP cyclohydrolase activity"/>
    <property type="evidence" value="ECO:0007669"/>
    <property type="project" value="UniProtKB-UniRule"/>
</dbReference>
<comment type="caution">
    <text evidence="17">The sequence shown here is derived from an EMBL/GenBank/DDBJ whole genome shotgun (WGS) entry which is preliminary data.</text>
</comment>
<gene>
    <name evidence="15" type="primary">hisI</name>
    <name evidence="15" type="synonym">hisIE</name>
    <name evidence="17" type="ORF">U472_09180</name>
</gene>
<dbReference type="NCBIfam" id="NF002747">
    <property type="entry name" value="PRK02759.1"/>
    <property type="match status" value="1"/>
</dbReference>
<dbReference type="InterPro" id="IPR026660">
    <property type="entry name" value="PRA-CH"/>
</dbReference>
<keyword evidence="12 15" id="KW-0067">ATP-binding</keyword>